<proteinExistence type="predicted"/>
<evidence type="ECO:0000259" key="1">
    <source>
        <dbReference type="SMART" id="SM00421"/>
    </source>
</evidence>
<dbReference type="Proteomes" id="UP001210678">
    <property type="component" value="Unassembled WGS sequence"/>
</dbReference>
<feature type="domain" description="HTH luxR-type" evidence="1">
    <location>
        <begin position="219"/>
        <end position="276"/>
    </location>
</feature>
<dbReference type="PANTHER" id="PTHR45763">
    <property type="entry name" value="HYDROLASE, ALPHA/BETA FOLD FAMILY PROTEIN, EXPRESSED-RELATED"/>
    <property type="match status" value="1"/>
</dbReference>
<protein>
    <submittedName>
        <fullName evidence="2">Alpha/beta fold hydrolase</fullName>
    </submittedName>
</protein>
<evidence type="ECO:0000313" key="3">
    <source>
        <dbReference type="Proteomes" id="UP001210678"/>
    </source>
</evidence>
<dbReference type="SMART" id="SM00421">
    <property type="entry name" value="HTH_LUXR"/>
    <property type="match status" value="1"/>
</dbReference>
<dbReference type="InterPro" id="IPR000073">
    <property type="entry name" value="AB_hydrolase_1"/>
</dbReference>
<dbReference type="InterPro" id="IPR036388">
    <property type="entry name" value="WH-like_DNA-bd_sf"/>
</dbReference>
<dbReference type="Gene3D" id="3.40.50.1820">
    <property type="entry name" value="alpha/beta hydrolase"/>
    <property type="match status" value="1"/>
</dbReference>
<dbReference type="InterPro" id="IPR029058">
    <property type="entry name" value="AB_hydrolase_fold"/>
</dbReference>
<dbReference type="RefSeq" id="WP_272133623.1">
    <property type="nucleotide sequence ID" value="NZ_JAQLOI010000001.1"/>
</dbReference>
<name>A0ABT4YNT2_9VIBR</name>
<dbReference type="GO" id="GO:0016787">
    <property type="term" value="F:hydrolase activity"/>
    <property type="evidence" value="ECO:0007669"/>
    <property type="project" value="UniProtKB-KW"/>
</dbReference>
<comment type="caution">
    <text evidence="2">The sequence shown here is derived from an EMBL/GenBank/DDBJ whole genome shotgun (WGS) entry which is preliminary data.</text>
</comment>
<organism evidence="2 3">
    <name type="scientific">Vibrio algarum</name>
    <dbReference type="NCBI Taxonomy" id="3020714"/>
    <lineage>
        <taxon>Bacteria</taxon>
        <taxon>Pseudomonadati</taxon>
        <taxon>Pseudomonadota</taxon>
        <taxon>Gammaproteobacteria</taxon>
        <taxon>Vibrionales</taxon>
        <taxon>Vibrionaceae</taxon>
        <taxon>Vibrio</taxon>
    </lineage>
</organism>
<dbReference type="InterPro" id="IPR016032">
    <property type="entry name" value="Sig_transdc_resp-reg_C-effctor"/>
</dbReference>
<dbReference type="SUPFAM" id="SSF46894">
    <property type="entry name" value="C-terminal effector domain of the bipartite response regulators"/>
    <property type="match status" value="1"/>
</dbReference>
<gene>
    <name evidence="2" type="ORF">PGX00_05755</name>
</gene>
<keyword evidence="3" id="KW-1185">Reference proteome</keyword>
<dbReference type="SUPFAM" id="SSF53474">
    <property type="entry name" value="alpha/beta-Hydrolases"/>
    <property type="match status" value="1"/>
</dbReference>
<dbReference type="EMBL" id="JAQLOI010000001">
    <property type="protein sequence ID" value="MDB1123207.1"/>
    <property type="molecule type" value="Genomic_DNA"/>
</dbReference>
<accession>A0ABT4YNT2</accession>
<dbReference type="Gene3D" id="1.10.10.10">
    <property type="entry name" value="Winged helix-like DNA-binding domain superfamily/Winged helix DNA-binding domain"/>
    <property type="match status" value="1"/>
</dbReference>
<evidence type="ECO:0000313" key="2">
    <source>
        <dbReference type="EMBL" id="MDB1123207.1"/>
    </source>
</evidence>
<dbReference type="Gene3D" id="3.30.450.20">
    <property type="entry name" value="PAS domain"/>
    <property type="match status" value="1"/>
</dbReference>
<sequence>MDANGQISPELVAQIYDTALDPTQWPILLERIASTLPPIEAEQMVSATRQVNQRISMQEVERYRSLSQISTIVEHLERSAAISNRIKDNDEQEHLQLSLFDFLPLPAFVCAPNGQILQQNRLASELLKTTALVMIDNQRIKFHHNSQQRQFDKLISQLTEPNGQVRETTMRLRDSFQTNPVSISLSRIDDQYQLGSNILVLFANQNVDTKPNLSAFSRQYELTKAEQKLVENLAHNKTLNEISESHGVSINTIRTQLKSVFQKTGCHRQSELMKLVLVNSTSEVCDNNGQLKSKFIFDSARYHHVCEVSNGRQLGFSDIGRTSGVPVIVLPPSTGSRLQQHPDNKVLFDHNIRLITIDRPGFGLSSADPNRTLTSIAYDVEALADNLNIGRFSLIGFCGGGPFALATASVLKERIVHTSLVSSVTPFQPINLFHGVKSSNKFLAQIAMRAPTVLHPLLKIITNNLMKDHELYFDQVYQHLCESDAAALSETEVTDNFLLAFREAMRQGPIAFSEDLVILSRLWNINFENIVSPVTIWHGSLDQHVPVQLARKFHRLIEHSKFNEIDNLGHLLVYHRWSEILQSISAEQS</sequence>
<dbReference type="Pfam" id="PF00561">
    <property type="entry name" value="Abhydrolase_1"/>
    <property type="match status" value="1"/>
</dbReference>
<keyword evidence="2" id="KW-0378">Hydrolase</keyword>
<dbReference type="InterPro" id="IPR000792">
    <property type="entry name" value="Tscrpt_reg_LuxR_C"/>
</dbReference>
<dbReference type="PANTHER" id="PTHR45763:SF46">
    <property type="entry name" value="AB HYDROLASE-1 DOMAIN-CONTAINING PROTEIN"/>
    <property type="match status" value="1"/>
</dbReference>
<reference evidence="2 3" key="1">
    <citation type="submission" date="2023-01" db="EMBL/GenBank/DDBJ databases">
        <title>Vibrio sp. KJ40-1 sp.nov, isolated from marine algae.</title>
        <authorList>
            <person name="Butt M."/>
            <person name="Kim J.M.J."/>
            <person name="Jeon C.O.C."/>
        </authorList>
    </citation>
    <scope>NUCLEOTIDE SEQUENCE [LARGE SCALE GENOMIC DNA]</scope>
    <source>
        <strain evidence="2 3">KJ40-1</strain>
    </source>
</reference>